<dbReference type="Pfam" id="PF02367">
    <property type="entry name" value="TsaE"/>
    <property type="match status" value="1"/>
</dbReference>
<evidence type="ECO:0000256" key="2">
    <source>
        <dbReference type="ARBA" id="ARBA00007599"/>
    </source>
</evidence>
<evidence type="ECO:0000256" key="5">
    <source>
        <dbReference type="ARBA" id="ARBA00022694"/>
    </source>
</evidence>
<keyword evidence="6" id="KW-0479">Metal-binding</keyword>
<dbReference type="Gene3D" id="3.40.630.30">
    <property type="match status" value="1"/>
</dbReference>
<dbReference type="InterPro" id="IPR000182">
    <property type="entry name" value="GNAT_dom"/>
</dbReference>
<keyword evidence="14" id="KW-1185">Reference proteome</keyword>
<comment type="subcellular location">
    <subcellularLocation>
        <location evidence="1">Cytoplasm</location>
    </subcellularLocation>
</comment>
<keyword evidence="4" id="KW-0963">Cytoplasm</keyword>
<keyword evidence="5" id="KW-0819">tRNA processing</keyword>
<dbReference type="CDD" id="cd04301">
    <property type="entry name" value="NAT_SF"/>
    <property type="match status" value="1"/>
</dbReference>
<comment type="function">
    <text evidence="10">Required for the formation of a threonylcarbamoyl group on adenosine at position 37 (t(6)A37) in tRNAs that read codons beginning with adenine. Is involved in the transfer of the threonylcarbamoyl moiety of threonylcarbamoyl-AMP (TC-AMP) to the N6 group of A37, together with TsaD and TsaB. TsaE seems to play an indirect role in the t(6)A biosynthesis pathway, possibly in regulating the core enzymatic function of TsaD.</text>
</comment>
<proteinExistence type="inferred from homology"/>
<evidence type="ECO:0000313" key="13">
    <source>
        <dbReference type="EMBL" id="GAA3572331.1"/>
    </source>
</evidence>
<evidence type="ECO:0000256" key="4">
    <source>
        <dbReference type="ARBA" id="ARBA00022490"/>
    </source>
</evidence>
<sequence length="324" mass="33879">MSNLAGVSVPLPEPVVVVASPDDAPAMVEVVHAAFGARPAVDPPSTAGAETVGTIAEALRRGGGVYASVDGRPAGAILVGSTAEGVATFARVSVHPDFQRHGIASAMVAAAEDLAALQGHHRVDLFAREEFGELITFWSHRGFRVARLAPHGVVLSKRLPHAVVLRTGEDTHALGRRLAELVRPGDLVVLSGELGAGKTTLTQGLGEGLGVTGPVISPTFVLSRVHATPGGRPTLVHVDAYRLRGPGELDDLDLDLSAPTSVTVVEWGRGLVEHAWDDRLEVDLLHDPEGGRIALVRPVGDRWTAADLSELGRTAPADEEALRA</sequence>
<dbReference type="PANTHER" id="PTHR33540">
    <property type="entry name" value="TRNA THREONYLCARBAMOYLADENOSINE BIOSYNTHESIS PROTEIN TSAE"/>
    <property type="match status" value="1"/>
</dbReference>
<evidence type="ECO:0000256" key="1">
    <source>
        <dbReference type="ARBA" id="ARBA00004496"/>
    </source>
</evidence>
<dbReference type="NCBIfam" id="TIGR00150">
    <property type="entry name" value="T6A_YjeE"/>
    <property type="match status" value="1"/>
</dbReference>
<dbReference type="EMBL" id="BAAAYR010000004">
    <property type="protein sequence ID" value="GAA3572331.1"/>
    <property type="molecule type" value="Genomic_DNA"/>
</dbReference>
<accession>A0ABP6XU90</accession>
<organism evidence="13 14">
    <name type="scientific">Microlunatus spumicola</name>
    <dbReference type="NCBI Taxonomy" id="81499"/>
    <lineage>
        <taxon>Bacteria</taxon>
        <taxon>Bacillati</taxon>
        <taxon>Actinomycetota</taxon>
        <taxon>Actinomycetes</taxon>
        <taxon>Propionibacteriales</taxon>
        <taxon>Propionibacteriaceae</taxon>
        <taxon>Microlunatus</taxon>
    </lineage>
</organism>
<keyword evidence="8" id="KW-0067">ATP-binding</keyword>
<protein>
    <recommendedName>
        <fullName evidence="3">tRNA threonylcarbamoyladenosine biosynthesis protein TsaE</fullName>
    </recommendedName>
    <alternativeName>
        <fullName evidence="11">t(6)A37 threonylcarbamoyladenosine biosynthesis protein TsaE</fullName>
    </alternativeName>
</protein>
<evidence type="ECO:0000259" key="12">
    <source>
        <dbReference type="PROSITE" id="PS51186"/>
    </source>
</evidence>
<name>A0ABP6XU90_9ACTN</name>
<comment type="caution">
    <text evidence="13">The sequence shown here is derived from an EMBL/GenBank/DDBJ whole genome shotgun (WGS) entry which is preliminary data.</text>
</comment>
<dbReference type="Pfam" id="PF00583">
    <property type="entry name" value="Acetyltransf_1"/>
    <property type="match status" value="1"/>
</dbReference>
<dbReference type="InterPro" id="IPR003442">
    <property type="entry name" value="T6A_TsaE"/>
</dbReference>
<gene>
    <name evidence="13" type="ORF">GCM10022197_31300</name>
</gene>
<dbReference type="SUPFAM" id="SSF55729">
    <property type="entry name" value="Acyl-CoA N-acyltransferases (Nat)"/>
    <property type="match status" value="1"/>
</dbReference>
<evidence type="ECO:0000256" key="11">
    <source>
        <dbReference type="ARBA" id="ARBA00032441"/>
    </source>
</evidence>
<dbReference type="InterPro" id="IPR016181">
    <property type="entry name" value="Acyl_CoA_acyltransferase"/>
</dbReference>
<dbReference type="PROSITE" id="PS51186">
    <property type="entry name" value="GNAT"/>
    <property type="match status" value="1"/>
</dbReference>
<comment type="similarity">
    <text evidence="2">Belongs to the TsaE family.</text>
</comment>
<keyword evidence="9" id="KW-0460">Magnesium</keyword>
<dbReference type="SUPFAM" id="SSF52540">
    <property type="entry name" value="P-loop containing nucleoside triphosphate hydrolases"/>
    <property type="match status" value="1"/>
</dbReference>
<evidence type="ECO:0000256" key="6">
    <source>
        <dbReference type="ARBA" id="ARBA00022723"/>
    </source>
</evidence>
<dbReference type="Proteomes" id="UP001500767">
    <property type="component" value="Unassembled WGS sequence"/>
</dbReference>
<evidence type="ECO:0000256" key="8">
    <source>
        <dbReference type="ARBA" id="ARBA00022840"/>
    </source>
</evidence>
<evidence type="ECO:0000256" key="7">
    <source>
        <dbReference type="ARBA" id="ARBA00022741"/>
    </source>
</evidence>
<reference evidence="14" key="1">
    <citation type="journal article" date="2019" name="Int. J. Syst. Evol. Microbiol.">
        <title>The Global Catalogue of Microorganisms (GCM) 10K type strain sequencing project: providing services to taxonomists for standard genome sequencing and annotation.</title>
        <authorList>
            <consortium name="The Broad Institute Genomics Platform"/>
            <consortium name="The Broad Institute Genome Sequencing Center for Infectious Disease"/>
            <person name="Wu L."/>
            <person name="Ma J."/>
        </authorList>
    </citation>
    <scope>NUCLEOTIDE SEQUENCE [LARGE SCALE GENOMIC DNA]</scope>
    <source>
        <strain evidence="14">JCM 16540</strain>
    </source>
</reference>
<keyword evidence="7" id="KW-0547">Nucleotide-binding</keyword>
<evidence type="ECO:0000256" key="10">
    <source>
        <dbReference type="ARBA" id="ARBA00024908"/>
    </source>
</evidence>
<evidence type="ECO:0000313" key="14">
    <source>
        <dbReference type="Proteomes" id="UP001500767"/>
    </source>
</evidence>
<dbReference type="PANTHER" id="PTHR33540:SF2">
    <property type="entry name" value="TRNA THREONYLCARBAMOYLADENOSINE BIOSYNTHESIS PROTEIN TSAE"/>
    <property type="match status" value="1"/>
</dbReference>
<evidence type="ECO:0000256" key="9">
    <source>
        <dbReference type="ARBA" id="ARBA00022842"/>
    </source>
</evidence>
<evidence type="ECO:0000256" key="3">
    <source>
        <dbReference type="ARBA" id="ARBA00019010"/>
    </source>
</evidence>
<feature type="domain" description="N-acetyltransferase" evidence="12">
    <location>
        <begin position="14"/>
        <end position="160"/>
    </location>
</feature>
<dbReference type="Gene3D" id="3.40.50.300">
    <property type="entry name" value="P-loop containing nucleotide triphosphate hydrolases"/>
    <property type="match status" value="1"/>
</dbReference>
<dbReference type="InterPro" id="IPR027417">
    <property type="entry name" value="P-loop_NTPase"/>
</dbReference>